<evidence type="ECO:0000256" key="6">
    <source>
        <dbReference type="SAM" id="Phobius"/>
    </source>
</evidence>
<keyword evidence="8" id="KW-1185">Reference proteome</keyword>
<evidence type="ECO:0000256" key="4">
    <source>
        <dbReference type="ARBA" id="ARBA00023136"/>
    </source>
</evidence>
<accession>A0A157S5M4</accession>
<sequence>MSSNKPETPDSREDTSSRLSALLDEGRQAKRSRSAGRFVWPIVGLVVVVGLGYFIWRWAGDMAGVQREAPKVAAIIPLPPPPPPPPPPEKPPEEPPPPEEVVEPKPIEEPKPIDQPKPDEAPPKPANDMANAMEMNTDAQAGSDAFNIGAGSGSGMAGSGGGGGFGNATYGQYMSYMLQKILREDERTRNLVYRGVAVNIWLDTAGQVTRVEVARSSGDAEIDEKLVATLRAVGRVDERPPASTPMPIRTSISSRRPS</sequence>
<dbReference type="RefSeq" id="WP_082852841.1">
    <property type="nucleotide sequence ID" value="NZ_FKIF01000001.1"/>
</dbReference>
<keyword evidence="3 6" id="KW-1133">Transmembrane helix</keyword>
<feature type="region of interest" description="Disordered" evidence="5">
    <location>
        <begin position="237"/>
        <end position="258"/>
    </location>
</feature>
<feature type="region of interest" description="Disordered" evidence="5">
    <location>
        <begin position="74"/>
        <end position="130"/>
    </location>
</feature>
<name>A0A157S5M4_9BORD</name>
<evidence type="ECO:0000256" key="1">
    <source>
        <dbReference type="ARBA" id="ARBA00004167"/>
    </source>
</evidence>
<keyword evidence="2 6" id="KW-0812">Transmembrane</keyword>
<evidence type="ECO:0000313" key="8">
    <source>
        <dbReference type="Proteomes" id="UP000076848"/>
    </source>
</evidence>
<evidence type="ECO:0000256" key="2">
    <source>
        <dbReference type="ARBA" id="ARBA00022692"/>
    </source>
</evidence>
<evidence type="ECO:0000256" key="3">
    <source>
        <dbReference type="ARBA" id="ARBA00022989"/>
    </source>
</evidence>
<dbReference type="EMBL" id="FKIF01000001">
    <property type="protein sequence ID" value="SAI65573.1"/>
    <property type="molecule type" value="Genomic_DNA"/>
</dbReference>
<feature type="transmembrane region" description="Helical" evidence="6">
    <location>
        <begin position="38"/>
        <end position="56"/>
    </location>
</feature>
<dbReference type="STRING" id="288768.SAMEA3906486_00317"/>
<comment type="subcellular location">
    <subcellularLocation>
        <location evidence="1">Membrane</location>
        <topology evidence="1">Single-pass membrane protein</topology>
    </subcellularLocation>
</comment>
<dbReference type="NCBIfam" id="TIGR01352">
    <property type="entry name" value="tonB_Cterm"/>
    <property type="match status" value="1"/>
</dbReference>
<feature type="compositionally biased region" description="Basic and acidic residues" evidence="5">
    <location>
        <begin position="7"/>
        <end position="16"/>
    </location>
</feature>
<feature type="compositionally biased region" description="Low complexity" evidence="5">
    <location>
        <begin position="247"/>
        <end position="258"/>
    </location>
</feature>
<dbReference type="GO" id="GO:0016020">
    <property type="term" value="C:membrane"/>
    <property type="evidence" value="ECO:0007669"/>
    <property type="project" value="UniProtKB-SubCell"/>
</dbReference>
<feature type="compositionally biased region" description="Pro residues" evidence="5">
    <location>
        <begin position="77"/>
        <end position="95"/>
    </location>
</feature>
<dbReference type="SUPFAM" id="SSF74653">
    <property type="entry name" value="TolA/TonB C-terminal domain"/>
    <property type="match status" value="1"/>
</dbReference>
<evidence type="ECO:0000313" key="7">
    <source>
        <dbReference type="EMBL" id="SAI65573.1"/>
    </source>
</evidence>
<keyword evidence="4 6" id="KW-0472">Membrane</keyword>
<dbReference type="Gene3D" id="3.30.1150.10">
    <property type="match status" value="1"/>
</dbReference>
<dbReference type="OrthoDB" id="7032053at2"/>
<reference evidence="7 8" key="1">
    <citation type="submission" date="2016-04" db="EMBL/GenBank/DDBJ databases">
        <authorList>
            <consortium name="Pathogen Informatics"/>
        </authorList>
    </citation>
    <scope>NUCLEOTIDE SEQUENCE [LARGE SCALE GENOMIC DNA]</scope>
    <source>
        <strain evidence="7 8">H050680373</strain>
    </source>
</reference>
<organism evidence="7 8">
    <name type="scientific">Bordetella ansorpii</name>
    <dbReference type="NCBI Taxonomy" id="288768"/>
    <lineage>
        <taxon>Bacteria</taxon>
        <taxon>Pseudomonadati</taxon>
        <taxon>Pseudomonadota</taxon>
        <taxon>Betaproteobacteria</taxon>
        <taxon>Burkholderiales</taxon>
        <taxon>Alcaligenaceae</taxon>
        <taxon>Bordetella</taxon>
    </lineage>
</organism>
<feature type="compositionally biased region" description="Basic and acidic residues" evidence="5">
    <location>
        <begin position="102"/>
        <end position="122"/>
    </location>
</feature>
<dbReference type="InterPro" id="IPR006260">
    <property type="entry name" value="TonB/TolA_C"/>
</dbReference>
<dbReference type="AlphaFoldDB" id="A0A157S5M4"/>
<dbReference type="Proteomes" id="UP000076848">
    <property type="component" value="Unassembled WGS sequence"/>
</dbReference>
<proteinExistence type="predicted"/>
<evidence type="ECO:0000256" key="5">
    <source>
        <dbReference type="SAM" id="MobiDB-lite"/>
    </source>
</evidence>
<protein>
    <submittedName>
        <fullName evidence="7">TonB family C-terminal domain</fullName>
    </submittedName>
</protein>
<gene>
    <name evidence="7" type="ORF">SAMEA3906486_00317</name>
</gene>
<feature type="region of interest" description="Disordered" evidence="5">
    <location>
        <begin position="1"/>
        <end position="33"/>
    </location>
</feature>